<feature type="region of interest" description="Disordered" evidence="4">
    <location>
        <begin position="1"/>
        <end position="23"/>
    </location>
</feature>
<dbReference type="Pfam" id="PF07729">
    <property type="entry name" value="FCD"/>
    <property type="match status" value="1"/>
</dbReference>
<sequence>MKINDAHDTLASAAEGETETAPVAIDRRTLPTAVAERLRDMIIEGELAAGTRLNERALCERLQVSRTPLREAFRLLCADGLVRMQPNRGAQVIALSEDDIRQSFEVMGALEALSGELACLHISDREIIEIRALTFEMQACHARGDLSSYYHVNREIHDRINAASHNPLLSEVYRSINLRLQNLRFRSNLNHDKWDRAMREHLDMVDALEARDGARLSGIMREHMKRKGEAVLEGLRQETRPPNPAG</sequence>
<dbReference type="InterPro" id="IPR036388">
    <property type="entry name" value="WH-like_DNA-bd_sf"/>
</dbReference>
<dbReference type="Pfam" id="PF00392">
    <property type="entry name" value="GntR"/>
    <property type="match status" value="1"/>
</dbReference>
<dbReference type="GO" id="GO:0003700">
    <property type="term" value="F:DNA-binding transcription factor activity"/>
    <property type="evidence" value="ECO:0007669"/>
    <property type="project" value="InterPro"/>
</dbReference>
<dbReference type="InterPro" id="IPR008920">
    <property type="entry name" value="TF_FadR/GntR_C"/>
</dbReference>
<protein>
    <submittedName>
        <fullName evidence="6">GntR family transcriptional regulator</fullName>
    </submittedName>
</protein>
<comment type="caution">
    <text evidence="6">The sequence shown here is derived from an EMBL/GenBank/DDBJ whole genome shotgun (WGS) entry which is preliminary data.</text>
</comment>
<keyword evidence="3" id="KW-0804">Transcription</keyword>
<dbReference type="AlphaFoldDB" id="A0A853F912"/>
<evidence type="ECO:0000313" key="7">
    <source>
        <dbReference type="Proteomes" id="UP000580517"/>
    </source>
</evidence>
<dbReference type="InterPro" id="IPR011711">
    <property type="entry name" value="GntR_C"/>
</dbReference>
<dbReference type="PROSITE" id="PS50949">
    <property type="entry name" value="HTH_GNTR"/>
    <property type="match status" value="1"/>
</dbReference>
<proteinExistence type="predicted"/>
<dbReference type="SMART" id="SM00895">
    <property type="entry name" value="FCD"/>
    <property type="match status" value="1"/>
</dbReference>
<dbReference type="PANTHER" id="PTHR43537">
    <property type="entry name" value="TRANSCRIPTIONAL REGULATOR, GNTR FAMILY"/>
    <property type="match status" value="1"/>
</dbReference>
<dbReference type="Gene3D" id="1.10.10.10">
    <property type="entry name" value="Winged helix-like DNA-binding domain superfamily/Winged helix DNA-binding domain"/>
    <property type="match status" value="1"/>
</dbReference>
<evidence type="ECO:0000256" key="1">
    <source>
        <dbReference type="ARBA" id="ARBA00023015"/>
    </source>
</evidence>
<dbReference type="SUPFAM" id="SSF48008">
    <property type="entry name" value="GntR ligand-binding domain-like"/>
    <property type="match status" value="1"/>
</dbReference>
<dbReference type="CDD" id="cd07377">
    <property type="entry name" value="WHTH_GntR"/>
    <property type="match status" value="1"/>
</dbReference>
<organism evidence="6 7">
    <name type="scientific">Allopusillimonas soli</name>
    <dbReference type="NCBI Taxonomy" id="659016"/>
    <lineage>
        <taxon>Bacteria</taxon>
        <taxon>Pseudomonadati</taxon>
        <taxon>Pseudomonadota</taxon>
        <taxon>Betaproteobacteria</taxon>
        <taxon>Burkholderiales</taxon>
        <taxon>Alcaligenaceae</taxon>
        <taxon>Allopusillimonas</taxon>
    </lineage>
</organism>
<gene>
    <name evidence="6" type="ORF">H0A68_09740</name>
</gene>
<reference evidence="6 7" key="1">
    <citation type="submission" date="2020-07" db="EMBL/GenBank/DDBJ databases">
        <title>Taxonomic revisions and descriptions of new bacterial species based on genomic comparisons in the high-G+C-content subgroup of the family Alcaligenaceae.</title>
        <authorList>
            <person name="Szabo A."/>
            <person name="Felfoldi T."/>
        </authorList>
    </citation>
    <scope>NUCLEOTIDE SEQUENCE [LARGE SCALE GENOMIC DNA]</scope>
    <source>
        <strain evidence="6 7">DSM 25264</strain>
    </source>
</reference>
<evidence type="ECO:0000256" key="4">
    <source>
        <dbReference type="SAM" id="MobiDB-lite"/>
    </source>
</evidence>
<dbReference type="InterPro" id="IPR036390">
    <property type="entry name" value="WH_DNA-bd_sf"/>
</dbReference>
<dbReference type="EMBL" id="JACCEW010000002">
    <property type="protein sequence ID" value="NYT37155.1"/>
    <property type="molecule type" value="Genomic_DNA"/>
</dbReference>
<dbReference type="SUPFAM" id="SSF46785">
    <property type="entry name" value="Winged helix' DNA-binding domain"/>
    <property type="match status" value="1"/>
</dbReference>
<dbReference type="PANTHER" id="PTHR43537:SF50">
    <property type="entry name" value="TRANSCRIPTIONAL REGULATORY PROTEIN"/>
    <property type="match status" value="1"/>
</dbReference>
<keyword evidence="1" id="KW-0805">Transcription regulation</keyword>
<dbReference type="Proteomes" id="UP000580517">
    <property type="component" value="Unassembled WGS sequence"/>
</dbReference>
<keyword evidence="2" id="KW-0238">DNA-binding</keyword>
<name>A0A853F912_9BURK</name>
<dbReference type="SMART" id="SM00345">
    <property type="entry name" value="HTH_GNTR"/>
    <property type="match status" value="1"/>
</dbReference>
<evidence type="ECO:0000256" key="3">
    <source>
        <dbReference type="ARBA" id="ARBA00023163"/>
    </source>
</evidence>
<dbReference type="PRINTS" id="PR00035">
    <property type="entry name" value="HTHGNTR"/>
</dbReference>
<dbReference type="OrthoDB" id="8680857at2"/>
<evidence type="ECO:0000256" key="2">
    <source>
        <dbReference type="ARBA" id="ARBA00023125"/>
    </source>
</evidence>
<dbReference type="GO" id="GO:0003677">
    <property type="term" value="F:DNA binding"/>
    <property type="evidence" value="ECO:0007669"/>
    <property type="project" value="UniProtKB-KW"/>
</dbReference>
<dbReference type="InterPro" id="IPR000524">
    <property type="entry name" value="Tscrpt_reg_HTH_GntR"/>
</dbReference>
<accession>A0A853F912</accession>
<dbReference type="RefSeq" id="WP_129969048.1">
    <property type="nucleotide sequence ID" value="NZ_JACCEW010000002.1"/>
</dbReference>
<dbReference type="Gene3D" id="1.20.120.530">
    <property type="entry name" value="GntR ligand-binding domain-like"/>
    <property type="match status" value="1"/>
</dbReference>
<evidence type="ECO:0000259" key="5">
    <source>
        <dbReference type="PROSITE" id="PS50949"/>
    </source>
</evidence>
<keyword evidence="7" id="KW-1185">Reference proteome</keyword>
<feature type="domain" description="HTH gntR-type" evidence="5">
    <location>
        <begin position="28"/>
        <end position="95"/>
    </location>
</feature>
<evidence type="ECO:0000313" key="6">
    <source>
        <dbReference type="EMBL" id="NYT37155.1"/>
    </source>
</evidence>